<feature type="transmembrane region" description="Helical" evidence="1">
    <location>
        <begin position="88"/>
        <end position="106"/>
    </location>
</feature>
<sequence length="292" mass="29092">MEAAFAEMPLALFSTLAPMGAGAFVILAAAFLTAKLDAEALGRIDRLTAIPVAFVIVGFIAAFFHLASPANAFGVFAGLGSSPLSNEIAAGVVFCVVMVVYWAWALTGKMPEGVRKGLAVVLAVLALVFALFTGMAYMIDTIASWNTLAGPVQILGYALVGGAALGVLVLALAGCADELKAGSLKTAVLAVLVVGLVCGIGGLAAQAMAANGLENALYSGADMVSSALMVIVAGVVCLVASGVCDVFAVRGGGASAVVGMGVGAAVLAVAGILLMRLAFYAMQVSVGLSMLL</sequence>
<feature type="transmembrane region" description="Helical" evidence="1">
    <location>
        <begin position="256"/>
        <end position="282"/>
    </location>
</feature>
<dbReference type="EMBL" id="JAJMLW010000003">
    <property type="protein sequence ID" value="MCI2242350.1"/>
    <property type="molecule type" value="Genomic_DNA"/>
</dbReference>
<feature type="transmembrane region" description="Helical" evidence="1">
    <location>
        <begin position="12"/>
        <end position="34"/>
    </location>
</feature>
<feature type="transmembrane region" description="Helical" evidence="1">
    <location>
        <begin position="227"/>
        <end position="249"/>
    </location>
</feature>
<keyword evidence="3" id="KW-1185">Reference proteome</keyword>
<evidence type="ECO:0000256" key="1">
    <source>
        <dbReference type="SAM" id="Phobius"/>
    </source>
</evidence>
<reference evidence="2" key="1">
    <citation type="submission" date="2021-11" db="EMBL/GenBank/DDBJ databases">
        <title>A Novel Adlercreutzia Species, isolated from a Allomyrina dichotoma larva feces.</title>
        <authorList>
            <person name="Suh M.K."/>
        </authorList>
    </citation>
    <scope>NUCLEOTIDE SEQUENCE</scope>
    <source>
        <strain evidence="2">JBNU-10</strain>
    </source>
</reference>
<protein>
    <submittedName>
        <fullName evidence="2">Dimethyl sulfoxide reductase anchor subunit</fullName>
    </submittedName>
</protein>
<feature type="transmembrane region" description="Helical" evidence="1">
    <location>
        <begin position="187"/>
        <end position="207"/>
    </location>
</feature>
<gene>
    <name evidence="2" type="ORF">LPT13_08310</name>
</gene>
<comment type="caution">
    <text evidence="2">The sequence shown here is derived from an EMBL/GenBank/DDBJ whole genome shotgun (WGS) entry which is preliminary data.</text>
</comment>
<dbReference type="InterPro" id="IPR007059">
    <property type="entry name" value="DmsC"/>
</dbReference>
<dbReference type="PANTHER" id="PTHR38095">
    <property type="entry name" value="ANAEROBIC DIMETHYL SULFOXIDE REDUCTASE CHAIN YNFH"/>
    <property type="match status" value="1"/>
</dbReference>
<evidence type="ECO:0000313" key="2">
    <source>
        <dbReference type="EMBL" id="MCI2242350.1"/>
    </source>
</evidence>
<feature type="transmembrane region" description="Helical" evidence="1">
    <location>
        <begin position="46"/>
        <end position="68"/>
    </location>
</feature>
<evidence type="ECO:0000313" key="3">
    <source>
        <dbReference type="Proteomes" id="UP001430755"/>
    </source>
</evidence>
<organism evidence="2 3">
    <name type="scientific">Adlercreutzia faecimuris</name>
    <dbReference type="NCBI Taxonomy" id="2897341"/>
    <lineage>
        <taxon>Bacteria</taxon>
        <taxon>Bacillati</taxon>
        <taxon>Actinomycetota</taxon>
        <taxon>Coriobacteriia</taxon>
        <taxon>Eggerthellales</taxon>
        <taxon>Eggerthellaceae</taxon>
        <taxon>Adlercreutzia</taxon>
    </lineage>
</organism>
<feature type="transmembrane region" description="Helical" evidence="1">
    <location>
        <begin position="154"/>
        <end position="175"/>
    </location>
</feature>
<dbReference type="Proteomes" id="UP001430755">
    <property type="component" value="Unassembled WGS sequence"/>
</dbReference>
<proteinExistence type="predicted"/>
<dbReference type="PANTHER" id="PTHR38095:SF2">
    <property type="entry name" value="ANAEROBIC DIMETHYL SULFOXIDE REDUCTASE CHAIN C"/>
    <property type="match status" value="1"/>
</dbReference>
<keyword evidence="1" id="KW-0812">Transmembrane</keyword>
<keyword evidence="1" id="KW-1133">Transmembrane helix</keyword>
<dbReference type="RefSeq" id="WP_242165527.1">
    <property type="nucleotide sequence ID" value="NZ_JAJMLW010000003.1"/>
</dbReference>
<accession>A0ABS9WHK4</accession>
<name>A0ABS9WHK4_9ACTN</name>
<dbReference type="Pfam" id="PF04976">
    <property type="entry name" value="DmsC"/>
    <property type="match status" value="1"/>
</dbReference>
<feature type="transmembrane region" description="Helical" evidence="1">
    <location>
        <begin position="118"/>
        <end position="139"/>
    </location>
</feature>
<keyword evidence="1" id="KW-0472">Membrane</keyword>